<proteinExistence type="predicted"/>
<protein>
    <submittedName>
        <fullName evidence="1">Uncharacterized protein</fullName>
    </submittedName>
</protein>
<dbReference type="RefSeq" id="WP_183985561.1">
    <property type="nucleotide sequence ID" value="NZ_JACHHG010000004.1"/>
</dbReference>
<evidence type="ECO:0000313" key="2">
    <source>
        <dbReference type="Proteomes" id="UP000569951"/>
    </source>
</evidence>
<sequence>MGLDFAPPARRDLEAWTTLRLLAAEEVRFHSCGCGAGYRPRNLWDLRPFLEARRSQEAGLALLERLRAR</sequence>
<dbReference type="EMBL" id="JACHHG010000004">
    <property type="protein sequence ID" value="MBB6097774.1"/>
    <property type="molecule type" value="Genomic_DNA"/>
</dbReference>
<keyword evidence="2" id="KW-1185">Reference proteome</keyword>
<reference evidence="1 2" key="1">
    <citation type="submission" date="2020-08" db="EMBL/GenBank/DDBJ databases">
        <title>Genomic Encyclopedia of Type Strains, Phase IV (KMG-IV): sequencing the most valuable type-strain genomes for metagenomic binning, comparative biology and taxonomic classification.</title>
        <authorList>
            <person name="Goeker M."/>
        </authorList>
    </citation>
    <scope>NUCLEOTIDE SEQUENCE [LARGE SCALE GENOMIC DNA]</scope>
    <source>
        <strain evidence="1 2">DSM 21458</strain>
    </source>
</reference>
<comment type="caution">
    <text evidence="1">The sequence shown here is derived from an EMBL/GenBank/DDBJ whole genome shotgun (WGS) entry which is preliminary data.</text>
</comment>
<name>A0A841HYN4_9DEIO</name>
<evidence type="ECO:0000313" key="1">
    <source>
        <dbReference type="EMBL" id="MBB6097774.1"/>
    </source>
</evidence>
<dbReference type="Proteomes" id="UP000569951">
    <property type="component" value="Unassembled WGS sequence"/>
</dbReference>
<gene>
    <name evidence="1" type="ORF">HNR42_001197</name>
</gene>
<organism evidence="1 2">
    <name type="scientific">Deinobacterium chartae</name>
    <dbReference type="NCBI Taxonomy" id="521158"/>
    <lineage>
        <taxon>Bacteria</taxon>
        <taxon>Thermotogati</taxon>
        <taxon>Deinococcota</taxon>
        <taxon>Deinococci</taxon>
        <taxon>Deinococcales</taxon>
        <taxon>Deinococcaceae</taxon>
        <taxon>Deinobacterium</taxon>
    </lineage>
</organism>
<dbReference type="AlphaFoldDB" id="A0A841HYN4"/>
<accession>A0A841HYN4</accession>